<dbReference type="PANTHER" id="PTHR13421:SF16">
    <property type="entry name" value="SNRNA-ACTIVATING PROTEIN COMPLEX SUBUNIT 3"/>
    <property type="match status" value="1"/>
</dbReference>
<dbReference type="Proteomes" id="UP000076532">
    <property type="component" value="Unassembled WGS sequence"/>
</dbReference>
<keyword evidence="9" id="KW-1185">Reference proteome</keyword>
<dbReference type="PANTHER" id="PTHR13421">
    <property type="entry name" value="SNRNA-ACTIVATING PROTEIN COMPLEX SUBUNIT 3"/>
    <property type="match status" value="1"/>
</dbReference>
<keyword evidence="5" id="KW-0804">Transcription</keyword>
<comment type="similarity">
    <text evidence="2">Belongs to the SNAPC3/SRD2 family.</text>
</comment>
<proteinExistence type="inferred from homology"/>
<sequence>MNPNMAHAHESCFGPPSNPIDVKVFIESAKELETSTSRLVFVPSHESVAGFHVMEQLPVEFNNSVQEECSVADIKSSVENALNNPTLHAHIMKTHDTNVYVIHEHADKSSRKKRKRPGILDPANEPPVVTAFQKTLDATQLKSWQYMLDSALFMRSPKNSDQNVLISVKESSNALPDDMELVISPKTAIITVTVHNRLAWSQNMLSRSSQHALFASQTLGDLFETIQCVSNEIPDEQLSDGEFIGYDSSPKAQGSSGCVITIEGHAYGDGMSEFDYADKLLAHLEKRPSPKREHVKRATTSIYDTPLESLAIRLNKPYHLLHQGNCEHFLVFDQIRLHHPSDPPVIHTNSAEAASTDASTPYPLTLQITPPLLQLCRACLKAPALLSIVGDIRLGESPCMLCRVCWRAMGDGDEEFIVAPLPSYEIGW</sequence>
<dbReference type="GO" id="GO:0005634">
    <property type="term" value="C:nucleus"/>
    <property type="evidence" value="ECO:0007669"/>
    <property type="project" value="UniProtKB-SubCell"/>
</dbReference>
<dbReference type="STRING" id="436010.A0A166XG23"/>
<evidence type="ECO:0000256" key="7">
    <source>
        <dbReference type="SAM" id="MobiDB-lite"/>
    </source>
</evidence>
<dbReference type="EMBL" id="KV417480">
    <property type="protein sequence ID" value="KZP34746.1"/>
    <property type="molecule type" value="Genomic_DNA"/>
</dbReference>
<dbReference type="GO" id="GO:0001046">
    <property type="term" value="F:core promoter sequence-specific DNA binding"/>
    <property type="evidence" value="ECO:0007669"/>
    <property type="project" value="TreeGrafter"/>
</dbReference>
<dbReference type="GO" id="GO:0042796">
    <property type="term" value="P:snRNA transcription by RNA polymerase III"/>
    <property type="evidence" value="ECO:0007669"/>
    <property type="project" value="TreeGrafter"/>
</dbReference>
<gene>
    <name evidence="8" type="ORF">FIBSPDRAFT_720034</name>
</gene>
<dbReference type="GO" id="GO:0019185">
    <property type="term" value="C:snRNA-activating protein complex"/>
    <property type="evidence" value="ECO:0007669"/>
    <property type="project" value="TreeGrafter"/>
</dbReference>
<evidence type="ECO:0000256" key="4">
    <source>
        <dbReference type="ARBA" id="ARBA00023125"/>
    </source>
</evidence>
<protein>
    <recommendedName>
        <fullName evidence="10">snRNA-activating protein complex subunit 3</fullName>
    </recommendedName>
</protein>
<dbReference type="OrthoDB" id="3437960at2759"/>
<keyword evidence="4" id="KW-0238">DNA-binding</keyword>
<evidence type="ECO:0000313" key="9">
    <source>
        <dbReference type="Proteomes" id="UP000076532"/>
    </source>
</evidence>
<dbReference type="GO" id="GO:0001006">
    <property type="term" value="F:RNA polymerase III type 3 promoter sequence-specific DNA binding"/>
    <property type="evidence" value="ECO:0007669"/>
    <property type="project" value="TreeGrafter"/>
</dbReference>
<evidence type="ECO:0008006" key="10">
    <source>
        <dbReference type="Google" id="ProtNLM"/>
    </source>
</evidence>
<reference evidence="8 9" key="1">
    <citation type="journal article" date="2016" name="Mol. Biol. Evol.">
        <title>Comparative Genomics of Early-Diverging Mushroom-Forming Fungi Provides Insights into the Origins of Lignocellulose Decay Capabilities.</title>
        <authorList>
            <person name="Nagy L.G."/>
            <person name="Riley R."/>
            <person name="Tritt A."/>
            <person name="Adam C."/>
            <person name="Daum C."/>
            <person name="Floudas D."/>
            <person name="Sun H."/>
            <person name="Yadav J.S."/>
            <person name="Pangilinan J."/>
            <person name="Larsson K.H."/>
            <person name="Matsuura K."/>
            <person name="Barry K."/>
            <person name="Labutti K."/>
            <person name="Kuo R."/>
            <person name="Ohm R.A."/>
            <person name="Bhattacharya S.S."/>
            <person name="Shirouzu T."/>
            <person name="Yoshinaga Y."/>
            <person name="Martin F.M."/>
            <person name="Grigoriev I.V."/>
            <person name="Hibbett D.S."/>
        </authorList>
    </citation>
    <scope>NUCLEOTIDE SEQUENCE [LARGE SCALE GENOMIC DNA]</scope>
    <source>
        <strain evidence="8 9">CBS 109695</strain>
    </source>
</reference>
<dbReference type="AlphaFoldDB" id="A0A166XG23"/>
<dbReference type="GO" id="GO:0042795">
    <property type="term" value="P:snRNA transcription by RNA polymerase II"/>
    <property type="evidence" value="ECO:0007669"/>
    <property type="project" value="TreeGrafter"/>
</dbReference>
<dbReference type="GO" id="GO:0003681">
    <property type="term" value="F:bent DNA binding"/>
    <property type="evidence" value="ECO:0007669"/>
    <property type="project" value="TreeGrafter"/>
</dbReference>
<keyword evidence="3" id="KW-0805">Transcription regulation</keyword>
<organism evidence="8 9">
    <name type="scientific">Athelia psychrophila</name>
    <dbReference type="NCBI Taxonomy" id="1759441"/>
    <lineage>
        <taxon>Eukaryota</taxon>
        <taxon>Fungi</taxon>
        <taxon>Dikarya</taxon>
        <taxon>Basidiomycota</taxon>
        <taxon>Agaricomycotina</taxon>
        <taxon>Agaricomycetes</taxon>
        <taxon>Agaricomycetidae</taxon>
        <taxon>Atheliales</taxon>
        <taxon>Atheliaceae</taxon>
        <taxon>Athelia</taxon>
    </lineage>
</organism>
<dbReference type="GO" id="GO:0000978">
    <property type="term" value="F:RNA polymerase II cis-regulatory region sequence-specific DNA binding"/>
    <property type="evidence" value="ECO:0007669"/>
    <property type="project" value="TreeGrafter"/>
</dbReference>
<feature type="region of interest" description="Disordered" evidence="7">
    <location>
        <begin position="105"/>
        <end position="124"/>
    </location>
</feature>
<evidence type="ECO:0000256" key="6">
    <source>
        <dbReference type="ARBA" id="ARBA00023242"/>
    </source>
</evidence>
<dbReference type="InterPro" id="IPR022042">
    <property type="entry name" value="snRNA-activating_su3"/>
</dbReference>
<evidence type="ECO:0000256" key="2">
    <source>
        <dbReference type="ARBA" id="ARBA00010410"/>
    </source>
</evidence>
<accession>A0A166XG23</accession>
<name>A0A166XG23_9AGAM</name>
<keyword evidence="6" id="KW-0539">Nucleus</keyword>
<dbReference type="Pfam" id="PF12251">
    <property type="entry name" value="SNAPC3"/>
    <property type="match status" value="1"/>
</dbReference>
<evidence type="ECO:0000256" key="3">
    <source>
        <dbReference type="ARBA" id="ARBA00023015"/>
    </source>
</evidence>
<evidence type="ECO:0000256" key="5">
    <source>
        <dbReference type="ARBA" id="ARBA00023163"/>
    </source>
</evidence>
<comment type="subcellular location">
    <subcellularLocation>
        <location evidence="1">Nucleus</location>
    </subcellularLocation>
</comment>
<evidence type="ECO:0000256" key="1">
    <source>
        <dbReference type="ARBA" id="ARBA00004123"/>
    </source>
</evidence>
<evidence type="ECO:0000313" key="8">
    <source>
        <dbReference type="EMBL" id="KZP34746.1"/>
    </source>
</evidence>